<dbReference type="EMBL" id="JAEDAJ010000009">
    <property type="protein sequence ID" value="MBK0332496.1"/>
    <property type="molecule type" value="Genomic_DNA"/>
</dbReference>
<dbReference type="Pfam" id="PF17963">
    <property type="entry name" value="Big_9"/>
    <property type="match status" value="1"/>
</dbReference>
<protein>
    <recommendedName>
        <fullName evidence="5">CshA domain-containing protein</fullName>
    </recommendedName>
</protein>
<keyword evidence="4" id="KW-1185">Reference proteome</keyword>
<feature type="transmembrane region" description="Helical" evidence="2">
    <location>
        <begin position="691"/>
        <end position="712"/>
    </location>
</feature>
<keyword evidence="2" id="KW-1133">Transmembrane helix</keyword>
<feature type="region of interest" description="Disordered" evidence="1">
    <location>
        <begin position="311"/>
        <end position="381"/>
    </location>
</feature>
<dbReference type="Proteomes" id="UP000612352">
    <property type="component" value="Unassembled WGS sequence"/>
</dbReference>
<gene>
    <name evidence="3" type="ORF">I8D64_13930</name>
</gene>
<keyword evidence="2" id="KW-0472">Membrane</keyword>
<reference evidence="3 4" key="1">
    <citation type="submission" date="2020-12" db="EMBL/GenBank/DDBJ databases">
        <title>Brachybacterium sp. MASK1Z-5, whole genome shotgun sequence.</title>
        <authorList>
            <person name="Tuo L."/>
        </authorList>
    </citation>
    <scope>NUCLEOTIDE SEQUENCE [LARGE SCALE GENOMIC DNA]</scope>
    <source>
        <strain evidence="3 4">MASK1Z-5</strain>
    </source>
</reference>
<sequence>MPGRDANTPLARATPAPALRMRARTAPGRSLLVLMLTLALGVLTSLTAPAALALGEKGPFDLPLSRDTITIAPGVVNRIPLTSLLDDDAESELNLETVRLAVPSDASDAQLSAMTLASDGTSLAVEGEGTWTIQGEELVFTPASESESDPAPIAITIEATNGIRSLPSDLPVDPSPVADADIAAPAGGEIRVSLKGDLRPSGTERVRLLLDTMPAGSTLSGDGRRLIAVGEGEWQVSEDGTELTFTPSSSHLGRSPEPMRYVAESADGTVLTTGIVSLTTPVLPDLVRAAPFGDPIEFDVADGQEDVKTSTLRLAPLTRADAGSTGASDGGSDGSGSAAAGDGTDGDSTAVADGDSTTGADGSPTTDDPADDGVEVNSKGTRAVVAGQGTWTLDRTTQTVRFAPADDSVKAADPIGLTGEDSEGNTAGVATLAPGYPAMLDQTQVGTAGSSITFAPMDDARFVRADSLRFAHDDLPNGAKVSSNGRELTIPGQGSWKIDLDARAVTFDPADGAENGLRSTVQLVGSGSYADSTSSSATLTALVTDSGAVLRDDELRTAPGKSVQVDLLANDTAGAPSDPLSPATVRISSLEASNLDDLERYSGTHLVVPGEGEYQVGSDGVLRFTPARGFRGRTTSISYTVQDAEGVQYRANVSVQVDPQLGSASDPRGDSSAGINTMLSGLMPSATSTSAVFLTIVVLMGFAGVISLFIGARMESDRRTWKD</sequence>
<organism evidence="3 4">
    <name type="scientific">Brachybacterium halotolerans</name>
    <dbReference type="NCBI Taxonomy" id="2795215"/>
    <lineage>
        <taxon>Bacteria</taxon>
        <taxon>Bacillati</taxon>
        <taxon>Actinomycetota</taxon>
        <taxon>Actinomycetes</taxon>
        <taxon>Micrococcales</taxon>
        <taxon>Dermabacteraceae</taxon>
        <taxon>Brachybacterium</taxon>
    </lineage>
</organism>
<accession>A0ABS1BCW7</accession>
<evidence type="ECO:0008006" key="5">
    <source>
        <dbReference type="Google" id="ProtNLM"/>
    </source>
</evidence>
<evidence type="ECO:0000256" key="2">
    <source>
        <dbReference type="SAM" id="Phobius"/>
    </source>
</evidence>
<evidence type="ECO:0000256" key="1">
    <source>
        <dbReference type="SAM" id="MobiDB-lite"/>
    </source>
</evidence>
<dbReference type="RefSeq" id="WP_200503389.1">
    <property type="nucleotide sequence ID" value="NZ_JAEDAJ010000009.1"/>
</dbReference>
<name>A0ABS1BCW7_9MICO</name>
<evidence type="ECO:0000313" key="4">
    <source>
        <dbReference type="Proteomes" id="UP000612352"/>
    </source>
</evidence>
<comment type="caution">
    <text evidence="3">The sequence shown here is derived from an EMBL/GenBank/DDBJ whole genome shotgun (WGS) entry which is preliminary data.</text>
</comment>
<feature type="compositionally biased region" description="Polar residues" evidence="1">
    <location>
        <begin position="357"/>
        <end position="366"/>
    </location>
</feature>
<keyword evidence="2" id="KW-0812">Transmembrane</keyword>
<proteinExistence type="predicted"/>
<feature type="compositionally biased region" description="Low complexity" evidence="1">
    <location>
        <begin position="335"/>
        <end position="356"/>
    </location>
</feature>
<evidence type="ECO:0000313" key="3">
    <source>
        <dbReference type="EMBL" id="MBK0332496.1"/>
    </source>
</evidence>